<name>A0A1B0ZLC9_9RHOB</name>
<evidence type="ECO:0000313" key="1">
    <source>
        <dbReference type="EMBL" id="ANP34958.1"/>
    </source>
</evidence>
<keyword evidence="2" id="KW-1185">Reference proteome</keyword>
<dbReference type="AlphaFoldDB" id="A0A1B0ZLC9"/>
<sequence length="86" mass="9182">MRSGSWWSVCWFLFAGQRQRIAGTGGSSLCSWVHGCGVADPFCCRSSTRLSLLRPCGGARHHYRPLRARYAASYAGSGAAEAGISG</sequence>
<proteinExistence type="predicted"/>
<gene>
    <name evidence="1" type="ORF">JL2886_00020</name>
</gene>
<accession>A0A1B0ZLC9</accession>
<dbReference type="Proteomes" id="UP000092565">
    <property type="component" value="Chromosome"/>
</dbReference>
<organism evidence="1 2">
    <name type="scientific">Phaeobacter gallaeciensis</name>
    <dbReference type="NCBI Taxonomy" id="60890"/>
    <lineage>
        <taxon>Bacteria</taxon>
        <taxon>Pseudomonadati</taxon>
        <taxon>Pseudomonadota</taxon>
        <taxon>Alphaproteobacteria</taxon>
        <taxon>Rhodobacterales</taxon>
        <taxon>Roseobacteraceae</taxon>
        <taxon>Phaeobacter</taxon>
    </lineage>
</organism>
<protein>
    <submittedName>
        <fullName evidence="1">Uncharacterized protein</fullName>
    </submittedName>
</protein>
<evidence type="ECO:0000313" key="2">
    <source>
        <dbReference type="Proteomes" id="UP000092565"/>
    </source>
</evidence>
<reference evidence="1 2" key="1">
    <citation type="submission" date="2016-04" db="EMBL/GenBank/DDBJ databases">
        <authorList>
            <person name="Evans L.H."/>
            <person name="Alamgir A."/>
            <person name="Owens N."/>
            <person name="Weber N.D."/>
            <person name="Virtaneva K."/>
            <person name="Barbian K."/>
            <person name="Babar A."/>
            <person name="Rosenke K."/>
        </authorList>
    </citation>
    <scope>NUCLEOTIDE SEQUENCE [LARGE SCALE GENOMIC DNA]</scope>
    <source>
        <strain evidence="1 2">JL2886</strain>
    </source>
</reference>
<dbReference type="EMBL" id="CP015124">
    <property type="protein sequence ID" value="ANP34958.1"/>
    <property type="molecule type" value="Genomic_DNA"/>
</dbReference>